<dbReference type="InterPro" id="IPR020841">
    <property type="entry name" value="PKS_Beta-ketoAc_synthase_dom"/>
</dbReference>
<protein>
    <submittedName>
        <fullName evidence="6">Ketosynthase chain-length factor</fullName>
    </submittedName>
</protein>
<evidence type="ECO:0000313" key="6">
    <source>
        <dbReference type="EMBL" id="QSB17192.1"/>
    </source>
</evidence>
<dbReference type="Proteomes" id="UP000662857">
    <property type="component" value="Chromosome"/>
</dbReference>
<evidence type="ECO:0000256" key="4">
    <source>
        <dbReference type="RuleBase" id="RU003694"/>
    </source>
</evidence>
<sequence>MAAEAAVITGLGVIAPTGATTDVYWKATLAGECAIGRLQRYDPSGYPLALAGEVKGFDAEQLIESRLVVQTDRFTQFALAAAELALQDAGLDPADLPPFEIGVVTASCAGGVEFGQQEIEALWRQGSRFVGPYQSIAWFYAASTGQISIRHGLKGPCGVLVTDEAGALDAIAHARRDLRAGAVAMLAGGAEAPFAPFSMTCQYGTGLLSTATDPVQGYRPFTATAAGFVPAEGGAMVVLETAAAARTRGLRGYAAVAGYGTTFTGGGGPAATAGGLVLAARQALAQAEIAPEEVDVVFADALGVPAADQAEVAALRELFGARAAQVPVTAAKAGTGRAYAGAAAIDVAAAALTVAHGVVPPTPNVSELAYDLDLVIGEPRVLDARTALIWARGLSGTNSALVIRACG</sequence>
<dbReference type="PANTHER" id="PTHR11712:SF322">
    <property type="entry name" value="POLYKETIDE BETA-KETOACYL SYNTHASE 2-RELATED"/>
    <property type="match status" value="1"/>
</dbReference>
<evidence type="ECO:0000313" key="7">
    <source>
        <dbReference type="Proteomes" id="UP000662857"/>
    </source>
</evidence>
<gene>
    <name evidence="6" type="ORF">JQS43_08630</name>
</gene>
<evidence type="ECO:0000256" key="1">
    <source>
        <dbReference type="ARBA" id="ARBA00008467"/>
    </source>
</evidence>
<dbReference type="PANTHER" id="PTHR11712">
    <property type="entry name" value="POLYKETIDE SYNTHASE-RELATED"/>
    <property type="match status" value="1"/>
</dbReference>
<dbReference type="EMBL" id="CP070499">
    <property type="protein sequence ID" value="QSB17192.1"/>
    <property type="molecule type" value="Genomic_DNA"/>
</dbReference>
<dbReference type="Gene3D" id="3.40.47.10">
    <property type="match status" value="2"/>
</dbReference>
<proteinExistence type="inferred from homology"/>
<keyword evidence="3" id="KW-0012">Acyltransferase</keyword>
<dbReference type="Pfam" id="PF00109">
    <property type="entry name" value="ketoacyl-synt"/>
    <property type="match status" value="1"/>
</dbReference>
<keyword evidence="7" id="KW-1185">Reference proteome</keyword>
<dbReference type="InterPro" id="IPR000794">
    <property type="entry name" value="Beta-ketoacyl_synthase"/>
</dbReference>
<dbReference type="SMART" id="SM00825">
    <property type="entry name" value="PKS_KS"/>
    <property type="match status" value="1"/>
</dbReference>
<accession>A0A895YMK4</accession>
<evidence type="ECO:0000256" key="2">
    <source>
        <dbReference type="ARBA" id="ARBA00022679"/>
    </source>
</evidence>
<comment type="similarity">
    <text evidence="1 4">Belongs to the thiolase-like superfamily. Beta-ketoacyl-ACP synthases family.</text>
</comment>
<feature type="domain" description="Ketosynthase family 3 (KS3)" evidence="5">
    <location>
        <begin position="3"/>
        <end position="405"/>
    </location>
</feature>
<dbReference type="KEGG" id="nhy:JQS43_08630"/>
<dbReference type="InterPro" id="IPR014030">
    <property type="entry name" value="Ketoacyl_synth_N"/>
</dbReference>
<reference evidence="6" key="1">
    <citation type="submission" date="2021-02" db="EMBL/GenBank/DDBJ databases">
        <title>Natrosporangium hydrolyticum gen. nov., sp. nov, a haloalkaliphilic actinobacterium from a soda solonchak soil.</title>
        <authorList>
            <person name="Sorokin D.Y."/>
            <person name="Khijniak T.V."/>
            <person name="Zakharycheva A.P."/>
            <person name="Boueva O.V."/>
            <person name="Ariskina E.V."/>
            <person name="Hahnke R.L."/>
            <person name="Bunk B."/>
            <person name="Sproer C."/>
            <person name="Schumann P."/>
            <person name="Evtushenko L.I."/>
            <person name="Kublanov I.V."/>
        </authorList>
    </citation>
    <scope>NUCLEOTIDE SEQUENCE</scope>
    <source>
        <strain evidence="6">DSM 106523</strain>
    </source>
</reference>
<name>A0A895YMK4_9ACTN</name>
<keyword evidence="2 4" id="KW-0808">Transferase</keyword>
<dbReference type="GO" id="GO:0004315">
    <property type="term" value="F:3-oxoacyl-[acyl-carrier-protein] synthase activity"/>
    <property type="evidence" value="ECO:0007669"/>
    <property type="project" value="TreeGrafter"/>
</dbReference>
<dbReference type="InterPro" id="IPR016039">
    <property type="entry name" value="Thiolase-like"/>
</dbReference>
<organism evidence="6 7">
    <name type="scientific">Natronosporangium hydrolyticum</name>
    <dbReference type="NCBI Taxonomy" id="2811111"/>
    <lineage>
        <taxon>Bacteria</taxon>
        <taxon>Bacillati</taxon>
        <taxon>Actinomycetota</taxon>
        <taxon>Actinomycetes</taxon>
        <taxon>Micromonosporales</taxon>
        <taxon>Micromonosporaceae</taxon>
        <taxon>Natronosporangium</taxon>
    </lineage>
</organism>
<dbReference type="PROSITE" id="PS52004">
    <property type="entry name" value="KS3_2"/>
    <property type="match status" value="1"/>
</dbReference>
<dbReference type="InterPro" id="IPR014031">
    <property type="entry name" value="Ketoacyl_synth_C"/>
</dbReference>
<dbReference type="GO" id="GO:0006633">
    <property type="term" value="P:fatty acid biosynthetic process"/>
    <property type="evidence" value="ECO:0007669"/>
    <property type="project" value="TreeGrafter"/>
</dbReference>
<dbReference type="SUPFAM" id="SSF53901">
    <property type="entry name" value="Thiolase-like"/>
    <property type="match status" value="2"/>
</dbReference>
<dbReference type="Pfam" id="PF02801">
    <property type="entry name" value="Ketoacyl-synt_C"/>
    <property type="match status" value="1"/>
</dbReference>
<evidence type="ECO:0000259" key="5">
    <source>
        <dbReference type="PROSITE" id="PS52004"/>
    </source>
</evidence>
<dbReference type="AlphaFoldDB" id="A0A895YMK4"/>
<evidence type="ECO:0000256" key="3">
    <source>
        <dbReference type="ARBA" id="ARBA00023315"/>
    </source>
</evidence>